<reference evidence="1" key="1">
    <citation type="submission" date="2021-01" db="EMBL/GenBank/DDBJ databases">
        <authorList>
            <person name="Corre E."/>
            <person name="Pelletier E."/>
            <person name="Niang G."/>
            <person name="Scheremetjew M."/>
            <person name="Finn R."/>
            <person name="Kale V."/>
            <person name="Holt S."/>
            <person name="Cochrane G."/>
            <person name="Meng A."/>
            <person name="Brown T."/>
            <person name="Cohen L."/>
        </authorList>
    </citation>
    <scope>NUCLEOTIDE SEQUENCE</scope>
    <source>
        <strain evidence="1">CCMP1594</strain>
    </source>
</reference>
<accession>A0A7S4LP73</accession>
<gene>
    <name evidence="1" type="ORF">EGYM00163_LOCUS51681</name>
</gene>
<protein>
    <submittedName>
        <fullName evidence="1">Uncharacterized protein</fullName>
    </submittedName>
</protein>
<dbReference type="AlphaFoldDB" id="A0A7S4LP73"/>
<name>A0A7S4LP73_9EUGL</name>
<organism evidence="1">
    <name type="scientific">Eutreptiella gymnastica</name>
    <dbReference type="NCBI Taxonomy" id="73025"/>
    <lineage>
        <taxon>Eukaryota</taxon>
        <taxon>Discoba</taxon>
        <taxon>Euglenozoa</taxon>
        <taxon>Euglenida</taxon>
        <taxon>Spirocuta</taxon>
        <taxon>Euglenophyceae</taxon>
        <taxon>Eutreptiales</taxon>
        <taxon>Eutreptiaceae</taxon>
        <taxon>Eutreptiella</taxon>
    </lineage>
</organism>
<sequence>MPQAVERWGLYFPYHFSASRVGVQLCAADLSVTGHSSSEQLLQCTKSKKQEYSFPIGRCISSGTEDKDVAQSTMHCHKPNLCNLFTRAAVQFPILCCVLRAAVCIGTVSQRECERLSRRHFPIHHRQI</sequence>
<dbReference type="EMBL" id="HBJA01150379">
    <property type="protein sequence ID" value="CAE0841404.1"/>
    <property type="molecule type" value="Transcribed_RNA"/>
</dbReference>
<evidence type="ECO:0000313" key="1">
    <source>
        <dbReference type="EMBL" id="CAE0841404.1"/>
    </source>
</evidence>
<proteinExistence type="predicted"/>